<feature type="compositionally biased region" description="Low complexity" evidence="1">
    <location>
        <begin position="704"/>
        <end position="716"/>
    </location>
</feature>
<dbReference type="Pfam" id="PF10214">
    <property type="entry name" value="Rrn6_beta-prop"/>
    <property type="match status" value="1"/>
</dbReference>
<feature type="region of interest" description="Disordered" evidence="1">
    <location>
        <begin position="816"/>
        <end position="859"/>
    </location>
</feature>
<feature type="compositionally biased region" description="Low complexity" evidence="1">
    <location>
        <begin position="1014"/>
        <end position="1058"/>
    </location>
</feature>
<protein>
    <recommendedName>
        <fullName evidence="2">RRN6 beta-propeller domain-containing protein</fullName>
    </recommendedName>
</protein>
<reference evidence="3" key="1">
    <citation type="submission" date="2014-08" db="EMBL/GenBank/DDBJ databases">
        <authorList>
            <person name="Sharma Rahul"/>
            <person name="Thines Marco"/>
        </authorList>
    </citation>
    <scope>NUCLEOTIDE SEQUENCE</scope>
</reference>
<feature type="region of interest" description="Disordered" evidence="1">
    <location>
        <begin position="704"/>
        <end position="731"/>
    </location>
</feature>
<dbReference type="PANTHER" id="PTHR28221">
    <property type="entry name" value="RNA POLYMERASE I-SPECIFIC TRANSCRIPTION INITIATION FACTOR RRN6"/>
    <property type="match status" value="1"/>
</dbReference>
<evidence type="ECO:0000256" key="1">
    <source>
        <dbReference type="SAM" id="MobiDB-lite"/>
    </source>
</evidence>
<dbReference type="InterPro" id="IPR019350">
    <property type="entry name" value="RNA_pol_I-sp_TIF_RRN6-like"/>
</dbReference>
<evidence type="ECO:0000259" key="2">
    <source>
        <dbReference type="Pfam" id="PF10214"/>
    </source>
</evidence>
<dbReference type="SUPFAM" id="SSF82171">
    <property type="entry name" value="DPP6 N-terminal domain-like"/>
    <property type="match status" value="1"/>
</dbReference>
<dbReference type="EMBL" id="LN483167">
    <property type="protein sequence ID" value="CDZ97154.1"/>
    <property type="molecule type" value="Genomic_DNA"/>
</dbReference>
<feature type="compositionally biased region" description="Basic residues" evidence="1">
    <location>
        <begin position="1099"/>
        <end position="1108"/>
    </location>
</feature>
<organism evidence="3">
    <name type="scientific">Phaffia rhodozyma</name>
    <name type="common">Yeast</name>
    <name type="synonym">Xanthophyllomyces dendrorhous</name>
    <dbReference type="NCBI Taxonomy" id="264483"/>
    <lineage>
        <taxon>Eukaryota</taxon>
        <taxon>Fungi</taxon>
        <taxon>Dikarya</taxon>
        <taxon>Basidiomycota</taxon>
        <taxon>Agaricomycotina</taxon>
        <taxon>Tremellomycetes</taxon>
        <taxon>Cystofilobasidiales</taxon>
        <taxon>Mrakiaceae</taxon>
        <taxon>Phaffia</taxon>
    </lineage>
</organism>
<proteinExistence type="predicted"/>
<feature type="domain" description="RRN6 beta-propeller" evidence="2">
    <location>
        <begin position="162"/>
        <end position="463"/>
    </location>
</feature>
<feature type="region of interest" description="Disordered" evidence="1">
    <location>
        <begin position="1"/>
        <end position="35"/>
    </location>
</feature>
<sequence>MNGWPDTYRPPPFVYQKRRPLPTESHLQSTNDQGGVRLQYGSLGSVRLDVKGYGKKKGLKIRALGQNLEESKLDQLVPPVLAYPPTKSPDIAPSSSSSLSLRKRTEATKRFLENQREPLHIPYSVLHQHLAEVQSEEEDLTSSWDAFEGNKLACSWVKPLRWKKQVGLVLIPTGPVGRELNISPIYWDSRKKEDVYIPCSSPSVSFSTPICQILASPYHFISSDINATSPTIAIRIHSSSYFVSLIMNEDHNPDDTGLAVSTQLLFEVTIAMTGGNRHMDIALSPWEGNRAIIVDSTGAVWEWTGQHKLILRREPLQKITGTDPFFRVTYGPDDNIVYLMSDQQIYVLNLAHPSKDMVLYDVIGSTSYLTSFSHRTSREQFESDIICFSTTESISWINRRVPKRALLAWEHFRAFDRTLLVWEVDSGLAPTTIISSQSTNLMTAYTVSPNTTPIESLTDPYILPHISSHDFLSPRQGLAFFHHSSLPVERQAEVTMFELGSDLSVWIRRLASREAGIEVLNNRSPHKIPGLRWLSIFQEWAENIKSEEKKISCLDEREKKVVDMRGLFEDLFKVPSSESSADMRGQQAVEGIARMEQFFINLITPLPGIVTSRDIAMMTHDSRPTSQTLNNPAFRAIHPSPDLLKSTIRQLRSSTLSKSSPFQASMNTRVNELIGRGHGEPRMAFENLEKIADGLRDSYAIRSISSASRSSSPSSSTDDNDETKEHLVTSSSASRQSFEKKIFASYACDVLAYDLTLSSSVYASVPINPPVDVDPEDDLERATQAMSLGHDHPIGADINVMEDEIPRLQFTFLRPKPQYPISSRSEPNRTSSTTSSSKVKLNSTPIPNTDQLNSQTALPAGSKTARMLMSSWIIGEDPSEYVHTDLKRQNNLDLGLSSNLDRRAPASSQAAIAARLYGEGTQKMYTGSSHPYQIQTQPYQTQNQSQSQFLTQTPVFGSTQSVKPNVLAKMAPPLLSTVPTFAVTPASTTSTGSGFTQSPIFIPKSTSSIAKNNLTSLPSSQPFPQSQSNSLPYSQPQTHIQTQKQQSQFESQLQSQPQDSNETTLANTQIVRGPHASGGRPYPGLGKTKTGGTGTGGSKTKKKRMGGF</sequence>
<dbReference type="AlphaFoldDB" id="A0A0F7SIJ3"/>
<feature type="compositionally biased region" description="Low complexity" evidence="1">
    <location>
        <begin position="822"/>
        <end position="844"/>
    </location>
</feature>
<feature type="compositionally biased region" description="Polar residues" evidence="1">
    <location>
        <begin position="845"/>
        <end position="857"/>
    </location>
</feature>
<feature type="compositionally biased region" description="Polar residues" evidence="1">
    <location>
        <begin position="1059"/>
        <end position="1070"/>
    </location>
</feature>
<feature type="region of interest" description="Disordered" evidence="1">
    <location>
        <begin position="1012"/>
        <end position="1108"/>
    </location>
</feature>
<dbReference type="PANTHER" id="PTHR28221:SF2">
    <property type="entry name" value="RNA POLYMERASE I-SPECIFIC TRANSCRIPTION INITIATION FACTOR RRN6"/>
    <property type="match status" value="1"/>
</dbReference>
<name>A0A0F7SIJ3_PHARH</name>
<dbReference type="InterPro" id="IPR048535">
    <property type="entry name" value="RRN6_beta-prop"/>
</dbReference>
<evidence type="ECO:0000313" key="3">
    <source>
        <dbReference type="EMBL" id="CDZ97154.1"/>
    </source>
</evidence>
<accession>A0A0F7SIJ3</accession>